<comment type="caution">
    <text evidence="2">The sequence shown here is derived from an EMBL/GenBank/DDBJ whole genome shotgun (WGS) entry which is preliminary data.</text>
</comment>
<dbReference type="InterPro" id="IPR000873">
    <property type="entry name" value="AMP-dep_synth/lig_dom"/>
</dbReference>
<dbReference type="InterPro" id="IPR045851">
    <property type="entry name" value="AMP-bd_C_sf"/>
</dbReference>
<dbReference type="OrthoDB" id="580775at2"/>
<keyword evidence="3" id="KW-1185">Reference proteome</keyword>
<dbReference type="GO" id="GO:0016874">
    <property type="term" value="F:ligase activity"/>
    <property type="evidence" value="ECO:0007669"/>
    <property type="project" value="UniProtKB-KW"/>
</dbReference>
<sequence length="412" mass="43921">MTEFFDALETRSADQRATDLATALPAQIAHAKANASYYGKVLADIDPATIDTVAALVALPVTRKSDLMAQQAENPPFGGLNATPVRDLLRVFLSPGPIADPEGRGRDWWGMGRGMFAAGFRKGDVAHNCFSYHHTPAGMMMEVGAQAVGCTVYPGGVGATEQQVQAMAYFQADGYIGTPDFLGKILERADEMGVALPSVKKAFVGGGALFPSMRDAYQARGIATLQSYGTADLGMVAYETPALEGMVVDERVIVEILRPGTGDPVAEGEVGEVVVTTFNADYPLIRFATGDMSAVLSGTSPCGRTNVRIKGWMGRADQRTKVKGMFVDPAQVDRVAKAHAEIAKIRVEVTLVDNSDVMVVRVEADGTSDGFADAVGDTVQRELKLRGKIELVAPGSLPNDGKVIDDQRKYEV</sequence>
<dbReference type="RefSeq" id="WP_127765978.1">
    <property type="nucleotide sequence ID" value="NZ_SADE01000002.1"/>
</dbReference>
<dbReference type="Pfam" id="PF00501">
    <property type="entry name" value="AMP-binding"/>
    <property type="match status" value="1"/>
</dbReference>
<gene>
    <name evidence="2" type="ORF">EOI86_15025</name>
</gene>
<dbReference type="PANTHER" id="PTHR43845">
    <property type="entry name" value="BLR5969 PROTEIN"/>
    <property type="match status" value="1"/>
</dbReference>
<proteinExistence type="predicted"/>
<keyword evidence="2" id="KW-0436">Ligase</keyword>
<evidence type="ECO:0000313" key="3">
    <source>
        <dbReference type="Proteomes" id="UP000287447"/>
    </source>
</evidence>
<evidence type="ECO:0000259" key="1">
    <source>
        <dbReference type="Pfam" id="PF00501"/>
    </source>
</evidence>
<dbReference type="Gene3D" id="3.40.50.12780">
    <property type="entry name" value="N-terminal domain of ligase-like"/>
    <property type="match status" value="1"/>
</dbReference>
<evidence type="ECO:0000313" key="2">
    <source>
        <dbReference type="EMBL" id="RVU36502.1"/>
    </source>
</evidence>
<dbReference type="AlphaFoldDB" id="A0A3S2W9F7"/>
<accession>A0A3S2W9F7</accession>
<dbReference type="Gene3D" id="3.30.300.30">
    <property type="match status" value="1"/>
</dbReference>
<dbReference type="PANTHER" id="PTHR43845:SF1">
    <property type="entry name" value="BLR5969 PROTEIN"/>
    <property type="match status" value="1"/>
</dbReference>
<dbReference type="SUPFAM" id="SSF56801">
    <property type="entry name" value="Acetyl-CoA synthetase-like"/>
    <property type="match status" value="1"/>
</dbReference>
<reference evidence="3" key="1">
    <citation type="submission" date="2019-01" db="EMBL/GenBank/DDBJ databases">
        <title>Gri0909 isolated from a small marine red alga.</title>
        <authorList>
            <person name="Kim J."/>
            <person name="Jeong S.E."/>
            <person name="Jeon C.O."/>
        </authorList>
    </citation>
    <scope>NUCLEOTIDE SEQUENCE [LARGE SCALE GENOMIC DNA]</scope>
    <source>
        <strain evidence="3">Gri0909</strain>
    </source>
</reference>
<dbReference type="EMBL" id="SADE01000002">
    <property type="protein sequence ID" value="RVU36502.1"/>
    <property type="molecule type" value="Genomic_DNA"/>
</dbReference>
<name>A0A3S2W9F7_9PROT</name>
<dbReference type="Proteomes" id="UP000287447">
    <property type="component" value="Unassembled WGS sequence"/>
</dbReference>
<feature type="domain" description="AMP-dependent synthetase/ligase" evidence="1">
    <location>
        <begin position="120"/>
        <end position="276"/>
    </location>
</feature>
<dbReference type="InterPro" id="IPR042099">
    <property type="entry name" value="ANL_N_sf"/>
</dbReference>
<protein>
    <submittedName>
        <fullName evidence="2">Phenylacetate--CoA ligase family protein</fullName>
    </submittedName>
</protein>
<organism evidence="2 3">
    <name type="scientific">Hwanghaeella grinnelliae</name>
    <dbReference type="NCBI Taxonomy" id="2500179"/>
    <lineage>
        <taxon>Bacteria</taxon>
        <taxon>Pseudomonadati</taxon>
        <taxon>Pseudomonadota</taxon>
        <taxon>Alphaproteobacteria</taxon>
        <taxon>Rhodospirillales</taxon>
        <taxon>Rhodospirillaceae</taxon>
        <taxon>Hwanghaeella</taxon>
    </lineage>
</organism>